<organism evidence="1 2">
    <name type="scientific">Propithecus coquereli</name>
    <name type="common">Coquerel's sifaka</name>
    <name type="synonym">Propithecus verreauxi coquereli</name>
    <dbReference type="NCBI Taxonomy" id="379532"/>
    <lineage>
        <taxon>Eukaryota</taxon>
        <taxon>Metazoa</taxon>
        <taxon>Chordata</taxon>
        <taxon>Craniata</taxon>
        <taxon>Vertebrata</taxon>
        <taxon>Euteleostomi</taxon>
        <taxon>Mammalia</taxon>
        <taxon>Eutheria</taxon>
        <taxon>Euarchontoglires</taxon>
        <taxon>Primates</taxon>
        <taxon>Strepsirrhini</taxon>
        <taxon>Lemuriformes</taxon>
        <taxon>Indriidae</taxon>
        <taxon>Propithecus</taxon>
    </lineage>
</organism>
<dbReference type="GeneTree" id="ENSGT00390000009751"/>
<dbReference type="Pfam" id="PF15368">
    <property type="entry name" value="BioT2"/>
    <property type="match status" value="1"/>
</dbReference>
<reference evidence="1" key="1">
    <citation type="submission" date="2025-08" db="UniProtKB">
        <authorList>
            <consortium name="Ensembl"/>
        </authorList>
    </citation>
    <scope>IDENTIFICATION</scope>
</reference>
<reference evidence="1" key="2">
    <citation type="submission" date="2025-09" db="UniProtKB">
        <authorList>
            <consortium name="Ensembl"/>
        </authorList>
    </citation>
    <scope>IDENTIFICATION</scope>
</reference>
<dbReference type="PANTHER" id="PTHR22035:SF4">
    <property type="entry name" value="COILED-COIL DOMAIN-CONTAINING PROTEIN 7"/>
    <property type="match status" value="1"/>
</dbReference>
<sequence length="129" mass="14679">MKSAKHRLTTTKKLASVPELTNKKELLNLPMLPVPKKKLSPKLVHDKIEPMVLRSPPMGESVVQYALPIPSSRTKDLIAEDETIRKIIRHLKMVVSSLEETHGFNIENAQKQFVEPEQEELSLSKLLIH</sequence>
<name>A0A2K6FH20_PROCO</name>
<dbReference type="InterPro" id="IPR029272">
    <property type="entry name" value="CCDC7"/>
</dbReference>
<evidence type="ECO:0000313" key="2">
    <source>
        <dbReference type="Proteomes" id="UP000233160"/>
    </source>
</evidence>
<evidence type="ECO:0000313" key="1">
    <source>
        <dbReference type="Ensembl" id="ENSPCOP00000013274.1"/>
    </source>
</evidence>
<dbReference type="Ensembl" id="ENSPCOT00000023877.1">
    <property type="protein sequence ID" value="ENSPCOP00000013274.1"/>
    <property type="gene ID" value="ENSPCOG00000018241.1"/>
</dbReference>
<dbReference type="PANTHER" id="PTHR22035">
    <property type="entry name" value="COILED-COIL DOMAIN-CONTAINING PROTEIN 7"/>
    <property type="match status" value="1"/>
</dbReference>
<evidence type="ECO:0008006" key="3">
    <source>
        <dbReference type="Google" id="ProtNLM"/>
    </source>
</evidence>
<dbReference type="Proteomes" id="UP000233160">
    <property type="component" value="Unassembled WGS sequence"/>
</dbReference>
<dbReference type="AlphaFoldDB" id="A0A2K6FH20"/>
<proteinExistence type="predicted"/>
<keyword evidence="2" id="KW-1185">Reference proteome</keyword>
<accession>A0A2K6FH20</accession>
<protein>
    <recommendedName>
        <fullName evidence="3">Coiled-coil domain containing 7</fullName>
    </recommendedName>
</protein>